<feature type="domain" description="DH" evidence="2">
    <location>
        <begin position="210"/>
        <end position="263"/>
    </location>
</feature>
<dbReference type="InterPro" id="IPR036872">
    <property type="entry name" value="CH_dom_sf"/>
</dbReference>
<name>L8GWE8_ACACF</name>
<protein>
    <submittedName>
        <fullName evidence="4">Calponin domain containing protein</fullName>
    </submittedName>
</protein>
<dbReference type="SUPFAM" id="SSF47576">
    <property type="entry name" value="Calponin-homology domain, CH-domain"/>
    <property type="match status" value="1"/>
</dbReference>
<dbReference type="SMART" id="SM00033">
    <property type="entry name" value="CH"/>
    <property type="match status" value="1"/>
</dbReference>
<feature type="compositionally biased region" description="Low complexity" evidence="1">
    <location>
        <begin position="38"/>
        <end position="48"/>
    </location>
</feature>
<dbReference type="AlphaFoldDB" id="L8GWE8"/>
<dbReference type="Proteomes" id="UP000011083">
    <property type="component" value="Unassembled WGS sequence"/>
</dbReference>
<reference evidence="4 5" key="1">
    <citation type="journal article" date="2013" name="Genome Biol.">
        <title>Genome of Acanthamoeba castellanii highlights extensive lateral gene transfer and early evolution of tyrosine kinase signaling.</title>
        <authorList>
            <person name="Clarke M."/>
            <person name="Lohan A.J."/>
            <person name="Liu B."/>
            <person name="Lagkouvardos I."/>
            <person name="Roy S."/>
            <person name="Zafar N."/>
            <person name="Bertelli C."/>
            <person name="Schilde C."/>
            <person name="Kianianmomeni A."/>
            <person name="Burglin T.R."/>
            <person name="Frech C."/>
            <person name="Turcotte B."/>
            <person name="Kopec K.O."/>
            <person name="Synnott J.M."/>
            <person name="Choo C."/>
            <person name="Paponov I."/>
            <person name="Finkler A."/>
            <person name="Soon Heng Tan C."/>
            <person name="Hutchins A.P."/>
            <person name="Weinmeier T."/>
            <person name="Rattei T."/>
            <person name="Chu J.S."/>
            <person name="Gimenez G."/>
            <person name="Irimia M."/>
            <person name="Rigden D.J."/>
            <person name="Fitzpatrick D.A."/>
            <person name="Lorenzo-Morales J."/>
            <person name="Bateman A."/>
            <person name="Chiu C.H."/>
            <person name="Tang P."/>
            <person name="Hegemann P."/>
            <person name="Fromm H."/>
            <person name="Raoult D."/>
            <person name="Greub G."/>
            <person name="Miranda-Saavedra D."/>
            <person name="Chen N."/>
            <person name="Nash P."/>
            <person name="Ginger M.L."/>
            <person name="Horn M."/>
            <person name="Schaap P."/>
            <person name="Caler L."/>
            <person name="Loftus B."/>
        </authorList>
    </citation>
    <scope>NUCLEOTIDE SEQUENCE [LARGE SCALE GENOMIC DNA]</scope>
    <source>
        <strain evidence="4 5">Neff</strain>
    </source>
</reference>
<dbReference type="SUPFAM" id="SSF48065">
    <property type="entry name" value="DBL homology domain (DH-domain)"/>
    <property type="match status" value="1"/>
</dbReference>
<dbReference type="PROSITE" id="PS50010">
    <property type="entry name" value="DH_2"/>
    <property type="match status" value="1"/>
</dbReference>
<dbReference type="VEuPathDB" id="AmoebaDB:ACA1_009480"/>
<evidence type="ECO:0000259" key="3">
    <source>
        <dbReference type="PROSITE" id="PS50021"/>
    </source>
</evidence>
<dbReference type="Gene3D" id="1.10.418.10">
    <property type="entry name" value="Calponin-like domain"/>
    <property type="match status" value="1"/>
</dbReference>
<dbReference type="Pfam" id="PF00621">
    <property type="entry name" value="RhoGEF"/>
    <property type="match status" value="1"/>
</dbReference>
<feature type="region of interest" description="Disordered" evidence="1">
    <location>
        <begin position="307"/>
        <end position="383"/>
    </location>
</feature>
<dbReference type="GO" id="GO:0005737">
    <property type="term" value="C:cytoplasm"/>
    <property type="evidence" value="ECO:0007669"/>
    <property type="project" value="TreeGrafter"/>
</dbReference>
<dbReference type="SMART" id="SM00325">
    <property type="entry name" value="RhoGEF"/>
    <property type="match status" value="1"/>
</dbReference>
<feature type="domain" description="Calponin-homology (CH)" evidence="3">
    <location>
        <begin position="68"/>
        <end position="177"/>
    </location>
</feature>
<dbReference type="GeneID" id="14917112"/>
<dbReference type="PROSITE" id="PS50021">
    <property type="entry name" value="CH"/>
    <property type="match status" value="1"/>
</dbReference>
<dbReference type="PANTHER" id="PTHR12673:SF159">
    <property type="entry name" value="LD03170P"/>
    <property type="match status" value="1"/>
</dbReference>
<dbReference type="EMBL" id="KB007997">
    <property type="protein sequence ID" value="ELR16421.1"/>
    <property type="molecule type" value="Genomic_DNA"/>
</dbReference>
<keyword evidence="5" id="KW-1185">Reference proteome</keyword>
<accession>L8GWE8</accession>
<dbReference type="InterPro" id="IPR051092">
    <property type="entry name" value="FYVE_RhoGEF_PH"/>
</dbReference>
<dbReference type="RefSeq" id="XP_004338434.1">
    <property type="nucleotide sequence ID" value="XM_004338386.1"/>
</dbReference>
<evidence type="ECO:0000256" key="1">
    <source>
        <dbReference type="SAM" id="MobiDB-lite"/>
    </source>
</evidence>
<dbReference type="Gene3D" id="1.20.900.10">
    <property type="entry name" value="Dbl homology (DH) domain"/>
    <property type="match status" value="1"/>
</dbReference>
<sequence>MNVRLLEENDHKPPPPGLRWRELMQQQQAAKRHSGEGPSSTSSSPSPSRQLLDKSYESLTRVAVEDFLLRESAVQRWIEECLGTPLRSSQPALYALLADGVVLCQLMSGLDQGSIPRIHTGKMLELGFKRRENIMYFIEALRDNKIPPGFIFHVDDLYQHQNFYRVMYDAPSDRSWAEPNYDAMRRELAQAKASSPEFKQYLVGAVGKQDINSLLIQPVQRIPRYLLLLRELAKHTEPDHKDFANINTALEQIKKVAEYIEQKSADSEKVHKMISIQARFHGECERKQIYVVFLFNDLLVLARPMKRASARGGDKTEKTATSLRVVAGGDAAEEEQGDLYGSGGHKPATTTTSGRPAAPPLSPRKAFEAISSAKKKAKESGGE</sequence>
<dbReference type="CDD" id="cd00014">
    <property type="entry name" value="CH_SF"/>
    <property type="match status" value="1"/>
</dbReference>
<dbReference type="InterPro" id="IPR035899">
    <property type="entry name" value="DBL_dom_sf"/>
</dbReference>
<organism evidence="4 5">
    <name type="scientific">Acanthamoeba castellanii (strain ATCC 30010 / Neff)</name>
    <dbReference type="NCBI Taxonomy" id="1257118"/>
    <lineage>
        <taxon>Eukaryota</taxon>
        <taxon>Amoebozoa</taxon>
        <taxon>Discosea</taxon>
        <taxon>Longamoebia</taxon>
        <taxon>Centramoebida</taxon>
        <taxon>Acanthamoebidae</taxon>
        <taxon>Acanthamoeba</taxon>
    </lineage>
</organism>
<dbReference type="PANTHER" id="PTHR12673">
    <property type="entry name" value="FACIOGENITAL DYSPLASIA PROTEIN"/>
    <property type="match status" value="1"/>
</dbReference>
<dbReference type="InterPro" id="IPR001715">
    <property type="entry name" value="CH_dom"/>
</dbReference>
<dbReference type="Pfam" id="PF00307">
    <property type="entry name" value="CH"/>
    <property type="match status" value="1"/>
</dbReference>
<dbReference type="InterPro" id="IPR000219">
    <property type="entry name" value="DH_dom"/>
</dbReference>
<gene>
    <name evidence="4" type="ORF">ACA1_009480</name>
</gene>
<dbReference type="OrthoDB" id="29587at2759"/>
<evidence type="ECO:0000313" key="5">
    <source>
        <dbReference type="Proteomes" id="UP000011083"/>
    </source>
</evidence>
<feature type="region of interest" description="Disordered" evidence="1">
    <location>
        <begin position="1"/>
        <end position="51"/>
    </location>
</feature>
<feature type="compositionally biased region" description="Basic and acidic residues" evidence="1">
    <location>
        <begin position="1"/>
        <end position="13"/>
    </location>
</feature>
<dbReference type="KEGG" id="acan:ACA1_009480"/>
<dbReference type="GO" id="GO:0005085">
    <property type="term" value="F:guanyl-nucleotide exchange factor activity"/>
    <property type="evidence" value="ECO:0007669"/>
    <property type="project" value="InterPro"/>
</dbReference>
<evidence type="ECO:0000259" key="2">
    <source>
        <dbReference type="PROSITE" id="PS50010"/>
    </source>
</evidence>
<evidence type="ECO:0000313" key="4">
    <source>
        <dbReference type="EMBL" id="ELR16421.1"/>
    </source>
</evidence>
<proteinExistence type="predicted"/>